<dbReference type="GO" id="GO:0046872">
    <property type="term" value="F:metal ion binding"/>
    <property type="evidence" value="ECO:0007669"/>
    <property type="project" value="UniProtKB-KW"/>
</dbReference>
<dbReference type="Pfam" id="PF03474">
    <property type="entry name" value="DMA"/>
    <property type="match status" value="1"/>
</dbReference>
<dbReference type="InterPro" id="IPR005173">
    <property type="entry name" value="DMA"/>
</dbReference>
<keyword evidence="5 8" id="KW-0238">DNA-binding</keyword>
<feature type="DNA-binding region" description="DM" evidence="8">
    <location>
        <begin position="32"/>
        <end position="79"/>
    </location>
</feature>
<feature type="coiled-coil region" evidence="9">
    <location>
        <begin position="938"/>
        <end position="965"/>
    </location>
</feature>
<proteinExistence type="inferred from homology"/>
<evidence type="ECO:0000259" key="11">
    <source>
        <dbReference type="PROSITE" id="PS50809"/>
    </source>
</evidence>
<evidence type="ECO:0000256" key="2">
    <source>
        <dbReference type="ARBA" id="ARBA00022723"/>
    </source>
</evidence>
<dbReference type="PANTHER" id="PTHR12322:SF70">
    <property type="entry name" value="DOUBLESEX- AND MAB-3-RELATED TRANSCRIPTION FACTOR 1"/>
    <property type="match status" value="1"/>
</dbReference>
<organism evidence="12 13">
    <name type="scientific">Pelobates cultripes</name>
    <name type="common">Western spadefoot toad</name>
    <dbReference type="NCBI Taxonomy" id="61616"/>
    <lineage>
        <taxon>Eukaryota</taxon>
        <taxon>Metazoa</taxon>
        <taxon>Chordata</taxon>
        <taxon>Craniata</taxon>
        <taxon>Vertebrata</taxon>
        <taxon>Euteleostomi</taxon>
        <taxon>Amphibia</taxon>
        <taxon>Batrachia</taxon>
        <taxon>Anura</taxon>
        <taxon>Pelobatoidea</taxon>
        <taxon>Pelobatidae</taxon>
        <taxon>Pelobates</taxon>
    </lineage>
</organism>
<comment type="similarity">
    <text evidence="1">Belongs to the DMRT family.</text>
</comment>
<evidence type="ECO:0000256" key="3">
    <source>
        <dbReference type="ARBA" id="ARBA00022833"/>
    </source>
</evidence>
<dbReference type="CDD" id="cd14419">
    <property type="entry name" value="CUE_DMA_DMRTA3"/>
    <property type="match status" value="1"/>
</dbReference>
<feature type="compositionally biased region" description="Low complexity" evidence="10">
    <location>
        <begin position="522"/>
        <end position="537"/>
    </location>
</feature>
<dbReference type="AlphaFoldDB" id="A0AAD1S9U5"/>
<keyword evidence="13" id="KW-1185">Reference proteome</keyword>
<gene>
    <name evidence="12" type="ORF">PECUL_23A036592</name>
</gene>
<evidence type="ECO:0000256" key="9">
    <source>
        <dbReference type="SAM" id="Coils"/>
    </source>
</evidence>
<feature type="compositionally biased region" description="Polar residues" evidence="10">
    <location>
        <begin position="502"/>
        <end position="511"/>
    </location>
</feature>
<dbReference type="GO" id="GO:0005634">
    <property type="term" value="C:nucleus"/>
    <property type="evidence" value="ECO:0007669"/>
    <property type="project" value="UniProtKB-SubCell"/>
</dbReference>
<feature type="domain" description="DM" evidence="11">
    <location>
        <begin position="404"/>
        <end position="451"/>
    </location>
</feature>
<feature type="domain" description="DM" evidence="11">
    <location>
        <begin position="823"/>
        <end position="870"/>
    </location>
</feature>
<comment type="subcellular location">
    <subcellularLocation>
        <location evidence="8">Nucleus</location>
    </subcellularLocation>
</comment>
<dbReference type="PANTHER" id="PTHR12322">
    <property type="entry name" value="DOUBLESEX AND MAB-3 RELATED TRANSCRIPTION FACTOR DMRT"/>
    <property type="match status" value="1"/>
</dbReference>
<dbReference type="PROSITE" id="PS50809">
    <property type="entry name" value="DM_2"/>
    <property type="match status" value="3"/>
</dbReference>
<dbReference type="Pfam" id="PF00751">
    <property type="entry name" value="DM"/>
    <property type="match status" value="3"/>
</dbReference>
<feature type="compositionally biased region" description="Polar residues" evidence="10">
    <location>
        <begin position="1"/>
        <end position="12"/>
    </location>
</feature>
<evidence type="ECO:0000256" key="4">
    <source>
        <dbReference type="ARBA" id="ARBA00023015"/>
    </source>
</evidence>
<dbReference type="PROSITE" id="PS40000">
    <property type="entry name" value="DM_1"/>
    <property type="match status" value="3"/>
</dbReference>
<feature type="region of interest" description="Disordered" evidence="10">
    <location>
        <begin position="1115"/>
        <end position="1140"/>
    </location>
</feature>
<dbReference type="InterPro" id="IPR009060">
    <property type="entry name" value="UBA-like_sf"/>
</dbReference>
<dbReference type="InterPro" id="IPR022114">
    <property type="entry name" value="DMRT1-like"/>
</dbReference>
<dbReference type="InterPro" id="IPR026607">
    <property type="entry name" value="DMRT"/>
</dbReference>
<feature type="DNA-binding region" description="DM" evidence="8">
    <location>
        <begin position="823"/>
        <end position="870"/>
    </location>
</feature>
<dbReference type="Gene3D" id="4.10.1040.10">
    <property type="entry name" value="DM DNA-binding domain"/>
    <property type="match status" value="3"/>
</dbReference>
<feature type="region of interest" description="Disordered" evidence="10">
    <location>
        <begin position="476"/>
        <end position="561"/>
    </location>
</feature>
<sequence length="1257" mass="139999">MPNNEESFSKPRNSGLLHVSGNGRKTARLPKCARCRNHGYASPLKGHKRFCMWRDCQCKKCSLIAERQRVMAAQVALRRQQAQEEEMGISYPIPLASSTEVLVKREHGGSSSCLQMESSCTQTTSSATQVSVTSGSEAARWCIADPDGKLSGNDISSPYRDPRSTGYFLNRGHMESTPDLVVDSAFYSNFYQPSLYPYYNNLYNYSPYQMAMAAEPSGSDLSGISGPPMKNALRSIPGAYVPSQSGNQWQMKGSENRLPGHSASSQYRMHSYYPSYLGQSVATPACVPPLFTYEETPSYPEAKASVFSPPSSQDSGLVSLSSNSPISNESTKGVAECEANTEANQFTTTVIEDVESPDMGTLYRYHYEYGFSIDDLALNKHQPTWLKPVSSQSKKQIAMRTPKCARCRNHGVLSWLKGHKRYCRFKDCTCEKCILIIERQRVMAAQVALRRQQANESLERDTGQQPARHGEMTIRWAPEPPAAGQLPSKTELSDERLGDSSGPDNAESSSDQEQRSPPEVKPCCSPESPEVVPVGEEAGYPGQKSCHSVESTHESPKYQAEHSHLLIEGPSGTVSLPFSLKANRPPLEVLKKIFPSQKPTVLELILKGCGGDLVGAVEVLLSSRSSVTGDRTSSEADGIVLPTNGHLLEHTLGSYPLPSSKWSVGSAFRVPESLRFSADSNNVVPNPLGVPLQHPFPQPPRYPLLLRNTLARNQTSPFLPNDVTLWNTMTLQQQYQLRSQYVSPFSANPTTVFRSSPVLPARPPEDPRITVPEDSCPIVVKPPIYTEDDYEERMAEHSFCEPCSAGRHRTNSKGRKLSRTPKCARCRNHGVVSCLKGHKRFCRWRDCQCANCLLVVERQRVMAAQVALRRQQATEDKKGLSGKQNISERKTVYQRHIRTPSLLAKSILEGYRPVPADAYLGSNSQLPAPVSDRMRKRRAFADKELENIMLEREFKEREMLEATQAASIFLPNRMVHAAEYNAYKAAYGNSQVDGPNKDLCNFLPTCLDLTMQYSGSGNVELISSNVSVATTYRQYPVPSRFLVWPKNGPISDALLYQQCLLNATAMQTMKPGPNWDSKSNPAMECPVPSEHDMVPQLPPKVENLVLHPQNELRNMPQESGERSAFSPPKRNFSQLSSKEHLPAPDNLIHKAIKETTKQPLSLKYSPFHSIFQQAQLEKALPELIAPNVKDLYEEPAKKPREYASKENQKYKFTIERYNKDFILAKEPGTKLPVSEPLPFSVESILKRPSTAVPRSNQ</sequence>
<evidence type="ECO:0000256" key="6">
    <source>
        <dbReference type="ARBA" id="ARBA00023163"/>
    </source>
</evidence>
<dbReference type="GO" id="GO:0000978">
    <property type="term" value="F:RNA polymerase II cis-regulatory region sequence-specific DNA binding"/>
    <property type="evidence" value="ECO:0007669"/>
    <property type="project" value="TreeGrafter"/>
</dbReference>
<dbReference type="SUPFAM" id="SSF46934">
    <property type="entry name" value="UBA-like"/>
    <property type="match status" value="1"/>
</dbReference>
<dbReference type="InterPro" id="IPR036407">
    <property type="entry name" value="DM_DNA-bd_sf"/>
</dbReference>
<keyword evidence="6" id="KW-0804">Transcription</keyword>
<evidence type="ECO:0000256" key="10">
    <source>
        <dbReference type="SAM" id="MobiDB-lite"/>
    </source>
</evidence>
<feature type="DNA-binding region" description="DM" evidence="8">
    <location>
        <begin position="404"/>
        <end position="451"/>
    </location>
</feature>
<dbReference type="FunFam" id="4.10.1040.10:FF:000001">
    <property type="entry name" value="doublesex- and mab-3-related transcription factor 1"/>
    <property type="match status" value="3"/>
</dbReference>
<evidence type="ECO:0000313" key="12">
    <source>
        <dbReference type="EMBL" id="CAH2294059.1"/>
    </source>
</evidence>
<keyword evidence="9" id="KW-0175">Coiled coil</keyword>
<keyword evidence="3 8" id="KW-0862">Zinc</keyword>
<keyword evidence="7 8" id="KW-0539">Nucleus</keyword>
<protein>
    <submittedName>
        <fullName evidence="12">Doublesex- and mab-3-related transcription factor 2</fullName>
    </submittedName>
</protein>
<evidence type="ECO:0000256" key="8">
    <source>
        <dbReference type="PROSITE-ProRule" id="PRU00070"/>
    </source>
</evidence>
<reference evidence="12" key="1">
    <citation type="submission" date="2022-03" db="EMBL/GenBank/DDBJ databases">
        <authorList>
            <person name="Alioto T."/>
            <person name="Alioto T."/>
            <person name="Gomez Garrido J."/>
        </authorList>
    </citation>
    <scope>NUCLEOTIDE SEQUENCE</scope>
</reference>
<dbReference type="SMART" id="SM00301">
    <property type="entry name" value="DM"/>
    <property type="match status" value="3"/>
</dbReference>
<dbReference type="Pfam" id="PF12374">
    <property type="entry name" value="Dmrt1"/>
    <property type="match status" value="1"/>
</dbReference>
<evidence type="ECO:0000256" key="5">
    <source>
        <dbReference type="ARBA" id="ARBA00023125"/>
    </source>
</evidence>
<keyword evidence="4" id="KW-0805">Transcription regulation</keyword>
<name>A0AAD1S9U5_PELCU</name>
<evidence type="ECO:0000313" key="13">
    <source>
        <dbReference type="Proteomes" id="UP001295444"/>
    </source>
</evidence>
<feature type="compositionally biased region" description="Basic and acidic residues" evidence="10">
    <location>
        <begin position="550"/>
        <end position="561"/>
    </location>
</feature>
<feature type="compositionally biased region" description="Low complexity" evidence="10">
    <location>
        <begin position="311"/>
        <end position="325"/>
    </location>
</feature>
<accession>A0AAD1S9U5</accession>
<dbReference type="GO" id="GO:0007548">
    <property type="term" value="P:sex differentiation"/>
    <property type="evidence" value="ECO:0007669"/>
    <property type="project" value="TreeGrafter"/>
</dbReference>
<dbReference type="EMBL" id="OW240916">
    <property type="protein sequence ID" value="CAH2294059.1"/>
    <property type="molecule type" value="Genomic_DNA"/>
</dbReference>
<feature type="domain" description="DM" evidence="11">
    <location>
        <begin position="32"/>
        <end position="79"/>
    </location>
</feature>
<evidence type="ECO:0000256" key="7">
    <source>
        <dbReference type="ARBA" id="ARBA00023242"/>
    </source>
</evidence>
<feature type="region of interest" description="Disordered" evidence="10">
    <location>
        <begin position="1"/>
        <end position="23"/>
    </location>
</feature>
<dbReference type="GO" id="GO:0000981">
    <property type="term" value="F:DNA-binding transcription factor activity, RNA polymerase II-specific"/>
    <property type="evidence" value="ECO:0007669"/>
    <property type="project" value="TreeGrafter"/>
</dbReference>
<feature type="region of interest" description="Disordered" evidence="10">
    <location>
        <begin position="302"/>
        <end position="325"/>
    </location>
</feature>
<evidence type="ECO:0000256" key="1">
    <source>
        <dbReference type="ARBA" id="ARBA00006834"/>
    </source>
</evidence>
<keyword evidence="2 8" id="KW-0479">Metal-binding</keyword>
<dbReference type="Proteomes" id="UP001295444">
    <property type="component" value="Chromosome 05"/>
</dbReference>
<dbReference type="InterPro" id="IPR001275">
    <property type="entry name" value="DM_DNA-bd"/>
</dbReference>
<dbReference type="SUPFAM" id="SSF82927">
    <property type="entry name" value="Cysteine-rich DNA binding domain, (DM domain)"/>
    <property type="match status" value="3"/>
</dbReference>